<feature type="coiled-coil region" evidence="1">
    <location>
        <begin position="625"/>
        <end position="659"/>
    </location>
</feature>
<feature type="compositionally biased region" description="Low complexity" evidence="2">
    <location>
        <begin position="129"/>
        <end position="144"/>
    </location>
</feature>
<feature type="region of interest" description="Disordered" evidence="2">
    <location>
        <begin position="900"/>
        <end position="950"/>
    </location>
</feature>
<dbReference type="EMBL" id="RWJN01000244">
    <property type="protein sequence ID" value="TCD64293.1"/>
    <property type="molecule type" value="Genomic_DNA"/>
</dbReference>
<feature type="compositionally biased region" description="Low complexity" evidence="2">
    <location>
        <begin position="209"/>
        <end position="221"/>
    </location>
</feature>
<feature type="compositionally biased region" description="Polar residues" evidence="2">
    <location>
        <begin position="525"/>
        <end position="538"/>
    </location>
</feature>
<feature type="region of interest" description="Disordered" evidence="2">
    <location>
        <begin position="758"/>
        <end position="857"/>
    </location>
</feature>
<feature type="compositionally biased region" description="Pro residues" evidence="2">
    <location>
        <begin position="836"/>
        <end position="849"/>
    </location>
</feature>
<gene>
    <name evidence="3" type="ORF">EIP91_004271</name>
</gene>
<feature type="compositionally biased region" description="Basic and acidic residues" evidence="2">
    <location>
        <begin position="544"/>
        <end position="554"/>
    </location>
</feature>
<dbReference type="OrthoDB" id="2804750at2759"/>
<feature type="compositionally biased region" description="Low complexity" evidence="2">
    <location>
        <begin position="559"/>
        <end position="570"/>
    </location>
</feature>
<feature type="compositionally biased region" description="Pro residues" evidence="2">
    <location>
        <begin position="588"/>
        <end position="599"/>
    </location>
</feature>
<name>A0A4R0RC64_9APHY</name>
<feature type="region of interest" description="Disordered" evidence="2">
    <location>
        <begin position="1"/>
        <end position="606"/>
    </location>
</feature>
<feature type="compositionally biased region" description="Low complexity" evidence="2">
    <location>
        <begin position="459"/>
        <end position="468"/>
    </location>
</feature>
<dbReference type="AlphaFoldDB" id="A0A4R0RC64"/>
<feature type="compositionally biased region" description="Basic and acidic residues" evidence="2">
    <location>
        <begin position="324"/>
        <end position="334"/>
    </location>
</feature>
<evidence type="ECO:0000313" key="3">
    <source>
        <dbReference type="EMBL" id="TCD64293.1"/>
    </source>
</evidence>
<keyword evidence="1" id="KW-0175">Coiled coil</keyword>
<feature type="compositionally biased region" description="Polar residues" evidence="2">
    <location>
        <begin position="941"/>
        <end position="950"/>
    </location>
</feature>
<dbReference type="Proteomes" id="UP000292702">
    <property type="component" value="Unassembled WGS sequence"/>
</dbReference>
<keyword evidence="4" id="KW-1185">Reference proteome</keyword>
<feature type="compositionally biased region" description="Pro residues" evidence="2">
    <location>
        <begin position="257"/>
        <end position="274"/>
    </location>
</feature>
<feature type="compositionally biased region" description="Polar residues" evidence="2">
    <location>
        <begin position="160"/>
        <end position="181"/>
    </location>
</feature>
<organism evidence="3 4">
    <name type="scientific">Steccherinum ochraceum</name>
    <dbReference type="NCBI Taxonomy" id="92696"/>
    <lineage>
        <taxon>Eukaryota</taxon>
        <taxon>Fungi</taxon>
        <taxon>Dikarya</taxon>
        <taxon>Basidiomycota</taxon>
        <taxon>Agaricomycotina</taxon>
        <taxon>Agaricomycetes</taxon>
        <taxon>Polyporales</taxon>
        <taxon>Steccherinaceae</taxon>
        <taxon>Steccherinum</taxon>
    </lineage>
</organism>
<proteinExistence type="predicted"/>
<sequence length="998" mass="104583">MPTPGRFRSKTSDLSEFIRGSSSKQSSETHLIAGAGASPSQIPPVPTTPPVKTRRKLTFLGRRRKSVSPSPSSSSQTAGEPSGIPKPSHDVPPLPEISSRLTSESLARPPGRTSTSTSLPPVIPPPNVSPSSFGSLTFSSTSTSKPAPDVAQTPDVGGRTSRTLRPQKSTSFEYTRRASVSQQQTQQQTKGGRPVITVSPPRVVKDDTAATVPPTTPPARASSSWKAPRSLRRPMILPFSKQKEEHEKPIPTSPVTETPPLPPSMHFPLPPNTQPQPTSQLAKAMQEDVRTRRGTMTSASGRSVGVTSPTGSTFSETSRRVSRASRESGSRDQDQLSPTSASAIRSLAAEELPTQTPTPRTPSRLSISTAGHAALASSASRRSPITSTGTTPTPTHSRLAFRRGSRSPSPAGTPPTVPLPSLPPEASVQQTQTQTQHENASPRSPNVANRVSMPPPSSYPGSAASVSVPSPPMGVGSGSVPTIPSLPSITSTSPRSGVGAGGAPLRQQVLRPRANTIPISPSSPASVAQKSPTQTMLSSIPEMGKPKEKEKDVQPDSSPPSRGSSISRSGPPGGRRGSVSTTTSIGPGTPPVAYTPPPRSITDSPLYGDIMSLRATHEEYIRSIRETHAMEKAELMRRIDSLEREARKREREVKGLRWLVMNASSAGGVAGGGEGARTAVSLSAAETQGQGRFRSGSKSSQVSLASNASSGLSSSHRRELSGSALQAALHSHSPRTSTEEGLYELQSTIADLIAPNATTPLMDGHRSKPSLSPSPLGHSARLFDKASPPTPPPTSAALTRLRRSNTLPDGVSPLPTVSKPSPISTSKSARRTSSPVLPPNTPPAPPPPTGLGIQNVDIPSIPTASSFSSYNRLSTTDTTLSVASTIPSLTSNVSTASSSALSAIPESSHTNPHPNLNAKDKDREKEERDARRASRVLKRLSASSTTASVDSGTAYHHNLKLGSTPSIAQMLDLDKTVAEASMDDVLKKLRAFGGTGDH</sequence>
<feature type="compositionally biased region" description="Basic residues" evidence="2">
    <location>
        <begin position="52"/>
        <end position="66"/>
    </location>
</feature>
<accession>A0A4R0RC64</accession>
<evidence type="ECO:0000256" key="2">
    <source>
        <dbReference type="SAM" id="MobiDB-lite"/>
    </source>
</evidence>
<feature type="compositionally biased region" description="Polar residues" evidence="2">
    <location>
        <begin position="294"/>
        <end position="316"/>
    </location>
</feature>
<protein>
    <submittedName>
        <fullName evidence="3">Uncharacterized protein</fullName>
    </submittedName>
</protein>
<feature type="compositionally biased region" description="Low complexity" evidence="2">
    <location>
        <begin position="577"/>
        <end position="587"/>
    </location>
</feature>
<feature type="compositionally biased region" description="Polar residues" evidence="2">
    <location>
        <begin position="818"/>
        <end position="834"/>
    </location>
</feature>
<feature type="compositionally biased region" description="Low complexity" evidence="2">
    <location>
        <begin position="697"/>
        <end position="714"/>
    </location>
</feature>
<feature type="compositionally biased region" description="Polar residues" evidence="2">
    <location>
        <begin position="427"/>
        <end position="449"/>
    </location>
</feature>
<feature type="compositionally biased region" description="Basic and acidic residues" evidence="2">
    <location>
        <begin position="918"/>
        <end position="932"/>
    </location>
</feature>
<feature type="compositionally biased region" description="Low complexity" evidence="2">
    <location>
        <begin position="478"/>
        <end position="494"/>
    </location>
</feature>
<feature type="compositionally biased region" description="Polar residues" evidence="2">
    <location>
        <begin position="20"/>
        <end position="29"/>
    </location>
</feature>
<feature type="region of interest" description="Disordered" evidence="2">
    <location>
        <begin position="686"/>
        <end position="719"/>
    </location>
</feature>
<evidence type="ECO:0000313" key="4">
    <source>
        <dbReference type="Proteomes" id="UP000292702"/>
    </source>
</evidence>
<feature type="compositionally biased region" description="Low complexity" evidence="2">
    <location>
        <begin position="353"/>
        <end position="398"/>
    </location>
</feature>
<feature type="compositionally biased region" description="Pro residues" evidence="2">
    <location>
        <begin position="411"/>
        <end position="423"/>
    </location>
</feature>
<evidence type="ECO:0000256" key="1">
    <source>
        <dbReference type="SAM" id="Coils"/>
    </source>
</evidence>
<comment type="caution">
    <text evidence="3">The sequence shown here is derived from an EMBL/GenBank/DDBJ whole genome shotgun (WGS) entry which is preliminary data.</text>
</comment>
<reference evidence="3 4" key="1">
    <citation type="submission" date="2018-11" db="EMBL/GenBank/DDBJ databases">
        <title>Genome assembly of Steccherinum ochraceum LE-BIN_3174, the white-rot fungus of the Steccherinaceae family (The Residual Polyporoid clade, Polyporales, Basidiomycota).</title>
        <authorList>
            <person name="Fedorova T.V."/>
            <person name="Glazunova O.A."/>
            <person name="Landesman E.O."/>
            <person name="Moiseenko K.V."/>
            <person name="Psurtseva N.V."/>
            <person name="Savinova O.S."/>
            <person name="Shakhova N.V."/>
            <person name="Tyazhelova T.V."/>
            <person name="Vasina D.V."/>
        </authorList>
    </citation>
    <scope>NUCLEOTIDE SEQUENCE [LARGE SCALE GENOMIC DNA]</scope>
    <source>
        <strain evidence="3 4">LE-BIN_3174</strain>
    </source>
</reference>